<evidence type="ECO:0000256" key="2">
    <source>
        <dbReference type="SAM" id="SignalP"/>
    </source>
</evidence>
<dbReference type="EMBL" id="GL378372">
    <property type="protein sequence ID" value="EFJ43455.1"/>
    <property type="molecule type" value="Genomic_DNA"/>
</dbReference>
<dbReference type="InParanoid" id="D8U9R4"/>
<feature type="region of interest" description="Disordered" evidence="1">
    <location>
        <begin position="104"/>
        <end position="166"/>
    </location>
</feature>
<keyword evidence="4" id="KW-1185">Reference proteome</keyword>
<accession>D8U9R4</accession>
<dbReference type="Proteomes" id="UP000001058">
    <property type="component" value="Unassembled WGS sequence"/>
</dbReference>
<evidence type="ECO:0000313" key="3">
    <source>
        <dbReference type="EMBL" id="EFJ43455.1"/>
    </source>
</evidence>
<evidence type="ECO:0000256" key="1">
    <source>
        <dbReference type="SAM" id="MobiDB-lite"/>
    </source>
</evidence>
<name>D8U9R4_VOLCA</name>
<sequence>MYMLLRLLHLRHLSTTQTAPQQLSIAAVQGAIRQQQQLQQYLLGPDVKFAEIAHSQGITAAPGATAQADLERWQEREHVTLLGNVTKVLKAKAHAFPSCAPSMYSVSSPGKRGMAAPPVAEPKSSRANAPTAVQPPPLLHDSTAPTGPMHGTDEVSFLTTHATTPH</sequence>
<dbReference type="RefSeq" id="XP_002955384.1">
    <property type="nucleotide sequence ID" value="XM_002955338.1"/>
</dbReference>
<dbReference type="GeneID" id="9616645"/>
<protein>
    <submittedName>
        <fullName evidence="3">Uncharacterized protein</fullName>
    </submittedName>
</protein>
<feature type="chain" id="PRO_5003124297" evidence="2">
    <location>
        <begin position="19"/>
        <end position="166"/>
    </location>
</feature>
<organism evidence="4">
    <name type="scientific">Volvox carteri f. nagariensis</name>
    <dbReference type="NCBI Taxonomy" id="3068"/>
    <lineage>
        <taxon>Eukaryota</taxon>
        <taxon>Viridiplantae</taxon>
        <taxon>Chlorophyta</taxon>
        <taxon>core chlorophytes</taxon>
        <taxon>Chlorophyceae</taxon>
        <taxon>CS clade</taxon>
        <taxon>Chlamydomonadales</taxon>
        <taxon>Volvocaceae</taxon>
        <taxon>Volvox</taxon>
    </lineage>
</organism>
<gene>
    <name evidence="3" type="ORF">VOLCADRAFT_96299</name>
</gene>
<evidence type="ECO:0000313" key="4">
    <source>
        <dbReference type="Proteomes" id="UP000001058"/>
    </source>
</evidence>
<keyword evidence="2" id="KW-0732">Signal</keyword>
<proteinExistence type="predicted"/>
<dbReference type="KEGG" id="vcn:VOLCADRAFT_96299"/>
<dbReference type="AlphaFoldDB" id="D8U9R4"/>
<feature type="signal peptide" evidence="2">
    <location>
        <begin position="1"/>
        <end position="18"/>
    </location>
</feature>
<reference evidence="3 4" key="1">
    <citation type="journal article" date="2010" name="Science">
        <title>Genomic analysis of organismal complexity in the multicellular green alga Volvox carteri.</title>
        <authorList>
            <person name="Prochnik S.E."/>
            <person name="Umen J."/>
            <person name="Nedelcu A.M."/>
            <person name="Hallmann A."/>
            <person name="Miller S.M."/>
            <person name="Nishii I."/>
            <person name="Ferris P."/>
            <person name="Kuo A."/>
            <person name="Mitros T."/>
            <person name="Fritz-Laylin L.K."/>
            <person name="Hellsten U."/>
            <person name="Chapman J."/>
            <person name="Simakov O."/>
            <person name="Rensing S.A."/>
            <person name="Terry A."/>
            <person name="Pangilinan J."/>
            <person name="Kapitonov V."/>
            <person name="Jurka J."/>
            <person name="Salamov A."/>
            <person name="Shapiro H."/>
            <person name="Schmutz J."/>
            <person name="Grimwood J."/>
            <person name="Lindquist E."/>
            <person name="Lucas S."/>
            <person name="Grigoriev I.V."/>
            <person name="Schmitt R."/>
            <person name="Kirk D."/>
            <person name="Rokhsar D.S."/>
        </authorList>
    </citation>
    <scope>NUCLEOTIDE SEQUENCE [LARGE SCALE GENOMIC DNA]</scope>
    <source>
        <strain evidence="4">f. Nagariensis / Eve</strain>
    </source>
</reference>
<feature type="compositionally biased region" description="Polar residues" evidence="1">
    <location>
        <begin position="157"/>
        <end position="166"/>
    </location>
</feature>